<keyword evidence="2" id="KW-1185">Reference proteome</keyword>
<dbReference type="Proteomes" id="UP000035368">
    <property type="component" value="Chromosome"/>
</dbReference>
<dbReference type="PATRIC" id="fig|1050174.4.peg.1153"/>
<dbReference type="OrthoDB" id="4427244at2"/>
<protein>
    <submittedName>
        <fullName evidence="1">Uncharacterized protein</fullName>
    </submittedName>
</protein>
<evidence type="ECO:0000313" key="2">
    <source>
        <dbReference type="Proteomes" id="UP000035368"/>
    </source>
</evidence>
<dbReference type="KEGG" id="cei:CEPID_05700"/>
<dbReference type="EMBL" id="CP011541">
    <property type="protein sequence ID" value="AKK03005.1"/>
    <property type="molecule type" value="Genomic_DNA"/>
</dbReference>
<accession>A0A0G3GR01</accession>
<evidence type="ECO:0000313" key="1">
    <source>
        <dbReference type="EMBL" id="AKK03005.1"/>
    </source>
</evidence>
<reference evidence="1 2" key="1">
    <citation type="submission" date="2015-05" db="EMBL/GenBank/DDBJ databases">
        <title>Complete genome sequence of Corynebacterium epidermidicanis DSM 45586, isolated from the skin of a dog suffering from pruritus.</title>
        <authorList>
            <person name="Ruckert C."/>
            <person name="Albersmeier A."/>
            <person name="Winkler A."/>
            <person name="Tauch A."/>
        </authorList>
    </citation>
    <scope>NUCLEOTIDE SEQUENCE [LARGE SCALE GENOMIC DNA]</scope>
    <source>
        <strain evidence="1 2">DSM 45586</strain>
    </source>
</reference>
<sequence length="297" mass="33229">MMTTDKSGQLDPQFAAFKKDMFMLSTGVANAANRIGIAHPAWGPDITGPVNKILDPAVSNVARLPDELARAIMQVAAAHPNQIGQLMHSEFTTPATVAPLARTAIENIALLLYINRDEDKPEEHTVRAARAIRCGMNRDKVHTIKGLDELYGGLNTVLQRYTKKHTIPELKHDEVGYDKLVKQTLGELVGEGFYEVLCSYTHHNAWRAYYQFLAVSTNPTDLELDSLLFAYRTSIAVAVGAKMLSQYRDAIETRELTDYLIDAVERMQALGRRIDAFQDELRERAEKLHFSPPHRGA</sequence>
<dbReference type="AlphaFoldDB" id="A0A0G3GR01"/>
<proteinExistence type="predicted"/>
<gene>
    <name evidence="1" type="ORF">CEPID_05700</name>
</gene>
<name>A0A0G3GR01_9CORY</name>
<dbReference type="RefSeq" id="WP_047240102.1">
    <property type="nucleotide sequence ID" value="NZ_CP011541.1"/>
</dbReference>
<organism evidence="1 2">
    <name type="scientific">Corynebacterium epidermidicanis</name>
    <dbReference type="NCBI Taxonomy" id="1050174"/>
    <lineage>
        <taxon>Bacteria</taxon>
        <taxon>Bacillati</taxon>
        <taxon>Actinomycetota</taxon>
        <taxon>Actinomycetes</taxon>
        <taxon>Mycobacteriales</taxon>
        <taxon>Corynebacteriaceae</taxon>
        <taxon>Corynebacterium</taxon>
    </lineage>
</organism>